<evidence type="ECO:0000313" key="4">
    <source>
        <dbReference type="Proteomes" id="UP001626550"/>
    </source>
</evidence>
<reference evidence="3 4" key="1">
    <citation type="submission" date="2024-11" db="EMBL/GenBank/DDBJ databases">
        <title>Adaptive evolution of stress response genes in parasites aligns with host niche diversity.</title>
        <authorList>
            <person name="Hahn C."/>
            <person name="Resl P."/>
        </authorList>
    </citation>
    <scope>NUCLEOTIDE SEQUENCE [LARGE SCALE GENOMIC DNA]</scope>
    <source>
        <strain evidence="3">EGGRZ-B1_66</strain>
        <tissue evidence="3">Body</tissue>
    </source>
</reference>
<keyword evidence="2" id="KW-0732">Signal</keyword>
<protein>
    <submittedName>
        <fullName evidence="3">Uncharacterized protein</fullName>
    </submittedName>
</protein>
<evidence type="ECO:0000313" key="3">
    <source>
        <dbReference type="EMBL" id="KAL3310069.1"/>
    </source>
</evidence>
<dbReference type="AlphaFoldDB" id="A0ABD2PRU0"/>
<dbReference type="Proteomes" id="UP001626550">
    <property type="component" value="Unassembled WGS sequence"/>
</dbReference>
<gene>
    <name evidence="3" type="ORF">Ciccas_011371</name>
</gene>
<comment type="caution">
    <text evidence="3">The sequence shown here is derived from an EMBL/GenBank/DDBJ whole genome shotgun (WGS) entry which is preliminary data.</text>
</comment>
<feature type="compositionally biased region" description="Basic and acidic residues" evidence="1">
    <location>
        <begin position="157"/>
        <end position="179"/>
    </location>
</feature>
<feature type="non-terminal residue" evidence="3">
    <location>
        <position position="179"/>
    </location>
</feature>
<evidence type="ECO:0000256" key="1">
    <source>
        <dbReference type="SAM" id="MobiDB-lite"/>
    </source>
</evidence>
<feature type="signal peptide" evidence="2">
    <location>
        <begin position="1"/>
        <end position="17"/>
    </location>
</feature>
<keyword evidence="4" id="KW-1185">Reference proteome</keyword>
<name>A0ABD2PRU0_9PLAT</name>
<evidence type="ECO:0000256" key="2">
    <source>
        <dbReference type="SAM" id="SignalP"/>
    </source>
</evidence>
<proteinExistence type="predicted"/>
<dbReference type="EMBL" id="JBJKFK010003273">
    <property type="protein sequence ID" value="KAL3310069.1"/>
    <property type="molecule type" value="Genomic_DNA"/>
</dbReference>
<feature type="chain" id="PRO_5044888883" evidence="2">
    <location>
        <begin position="18"/>
        <end position="179"/>
    </location>
</feature>
<feature type="region of interest" description="Disordered" evidence="1">
    <location>
        <begin position="136"/>
        <end position="179"/>
    </location>
</feature>
<accession>A0ABD2PRU0</accession>
<organism evidence="3 4">
    <name type="scientific">Cichlidogyrus casuarinus</name>
    <dbReference type="NCBI Taxonomy" id="1844966"/>
    <lineage>
        <taxon>Eukaryota</taxon>
        <taxon>Metazoa</taxon>
        <taxon>Spiralia</taxon>
        <taxon>Lophotrochozoa</taxon>
        <taxon>Platyhelminthes</taxon>
        <taxon>Monogenea</taxon>
        <taxon>Monopisthocotylea</taxon>
        <taxon>Dactylogyridea</taxon>
        <taxon>Ancyrocephalidae</taxon>
        <taxon>Cichlidogyrus</taxon>
    </lineage>
</organism>
<sequence length="179" mass="20194">MRQKLFLVLCSLILASSIDVNENIRYFYCSQSPKGGNLVCSWVIPKSKDLNIVQYVVEITDFLGYYTQIRIPIDEVNRINPHFEVKESGGWNLKEGKTYTVSVRYVTGFPCQGCEGRKFYTGVTFGQITCINTTKPDQHTTKPAKSTTRPGQYTTEPGKESKPSKVSCHRGDKAKVCIH</sequence>
<feature type="compositionally biased region" description="Polar residues" evidence="1">
    <location>
        <begin position="136"/>
        <end position="155"/>
    </location>
</feature>